<organism evidence="2 3">
    <name type="scientific">Stylonychia lemnae</name>
    <name type="common">Ciliate</name>
    <dbReference type="NCBI Taxonomy" id="5949"/>
    <lineage>
        <taxon>Eukaryota</taxon>
        <taxon>Sar</taxon>
        <taxon>Alveolata</taxon>
        <taxon>Ciliophora</taxon>
        <taxon>Intramacronucleata</taxon>
        <taxon>Spirotrichea</taxon>
        <taxon>Stichotrichia</taxon>
        <taxon>Sporadotrichida</taxon>
        <taxon>Oxytrichidae</taxon>
        <taxon>Stylonychinae</taxon>
        <taxon>Stylonychia</taxon>
    </lineage>
</organism>
<sequence>MSSISGLSNSRNNNTNNQNNQSPLKTSQSRSSSQLSKIDLRSSKLDSKLMVAQNFGHSFLETISSNESRYTSSPNFLARSKESEINSNLQTQLINVPKLTSLRGGGVYNQFESLSQSASSESQRGFNVADQIRLEQYQVKNYINPMTILEDSKEEDVSFNKTLTDQSPIPNRHGGIGGIFYDNKSSIDDGTRSLLHQMRGNYSHENTIGSNALKSSQFMGGGIAGNAKPNFNISTSTLSNQHLKFMGITPEKGKTQFLNTRVSAQMQDQELLDELGQTNGFDQKSNTQLQKITSLQDSDEHQQNHDDQFNIVDQRNYEQSNPNNNLMYSTFKSSINMQNLNKGGNTSSYQRNDPIRIDDNQFVTLNQIPEDQYYNGVGSNSSRNQFYSGRPSNISQNMPLNMMVGGGTFSDGQSSSNPTTYLNTPYQNQYQSRLVSPFAYNRKDNSSSILSSRCQCCQAPINVQHNRPHSGLSNIDTKNLNFYDKQDGHEVQTPQLASDIDQSTKIISNKDSEKASSYNAVLCNDCQSKILNKENFTPIIPSDLKTSGYTNNTLQTKSQIQQFDELQLNSNLSSIHVQGSNMAQHNIQNNLKFSSVMGQSELQHSYLTQSNQPGQMSHPLQVNSLLQNSDSISNPTLQSSSLHYLSYLSQNIGSQIKSQDDYLTNKYGLNNHDNYKLALKSFMNRQFERSAASTSDSSSIQYSRIFKERQTKRIFDSLQNIKSDYAKTYEELEAMHTSLLLSKIGNS</sequence>
<keyword evidence="3" id="KW-1185">Reference proteome</keyword>
<feature type="region of interest" description="Disordered" evidence="1">
    <location>
        <begin position="1"/>
        <end position="38"/>
    </location>
</feature>
<dbReference type="EMBL" id="CCKQ01014300">
    <property type="protein sequence ID" value="CDW86053.1"/>
    <property type="molecule type" value="Genomic_DNA"/>
</dbReference>
<accession>A0A078AZ17</accession>
<reference evidence="2 3" key="1">
    <citation type="submission" date="2014-06" db="EMBL/GenBank/DDBJ databases">
        <authorList>
            <person name="Swart Estienne"/>
        </authorList>
    </citation>
    <scope>NUCLEOTIDE SEQUENCE [LARGE SCALE GENOMIC DNA]</scope>
    <source>
        <strain evidence="2 3">130c</strain>
    </source>
</reference>
<feature type="compositionally biased region" description="Low complexity" evidence="1">
    <location>
        <begin position="8"/>
        <end position="37"/>
    </location>
</feature>
<dbReference type="AlphaFoldDB" id="A0A078AZ17"/>
<dbReference type="Proteomes" id="UP000039865">
    <property type="component" value="Unassembled WGS sequence"/>
</dbReference>
<dbReference type="OrthoDB" id="10686271at2759"/>
<protein>
    <submittedName>
        <fullName evidence="2">Uncharacterized protein</fullName>
    </submittedName>
</protein>
<dbReference type="InParanoid" id="A0A078AZ17"/>
<name>A0A078AZ17_STYLE</name>
<gene>
    <name evidence="2" type="primary">Contig12006.g12847</name>
    <name evidence="2" type="ORF">STYLEM_15144</name>
</gene>
<evidence type="ECO:0000313" key="2">
    <source>
        <dbReference type="EMBL" id="CDW86053.1"/>
    </source>
</evidence>
<proteinExistence type="predicted"/>
<evidence type="ECO:0000313" key="3">
    <source>
        <dbReference type="Proteomes" id="UP000039865"/>
    </source>
</evidence>
<evidence type="ECO:0000256" key="1">
    <source>
        <dbReference type="SAM" id="MobiDB-lite"/>
    </source>
</evidence>